<dbReference type="Pfam" id="PF00440">
    <property type="entry name" value="TetR_N"/>
    <property type="match status" value="1"/>
</dbReference>
<evidence type="ECO:0000313" key="4">
    <source>
        <dbReference type="EMBL" id="PXX77107.1"/>
    </source>
</evidence>
<dbReference type="PROSITE" id="PS50977">
    <property type="entry name" value="HTH_TETR_2"/>
    <property type="match status" value="1"/>
</dbReference>
<dbReference type="PRINTS" id="PR00455">
    <property type="entry name" value="HTHTETR"/>
</dbReference>
<sequence length="187" mass="21806">MNKTVTSRAELLAAAKHIVYQEGLDQLNIRRLAKECGIALGSVYNYFPSKSDLIFGVIEDFWTHMFHDDLYVMSQPMSFPEFFAEVYQKLSISLNEFEASLLKQLSLLSSADKAKGRDIEGKYWQHMQEGFVHCLDQDDQIDASIWHEPFTKERFSQFVFINMMTMLRSGITDCSFFQEVLKRLLYK</sequence>
<dbReference type="SUPFAM" id="SSF46689">
    <property type="entry name" value="Homeodomain-like"/>
    <property type="match status" value="1"/>
</dbReference>
<dbReference type="Proteomes" id="UP000247612">
    <property type="component" value="Unassembled WGS sequence"/>
</dbReference>
<evidence type="ECO:0000313" key="5">
    <source>
        <dbReference type="Proteomes" id="UP000247612"/>
    </source>
</evidence>
<dbReference type="STRING" id="1034346.GCA_000313565_00930"/>
<evidence type="ECO:0000256" key="2">
    <source>
        <dbReference type="PROSITE-ProRule" id="PRU00335"/>
    </source>
</evidence>
<dbReference type="EMBL" id="QJKH01000012">
    <property type="protein sequence ID" value="PXX77107.1"/>
    <property type="molecule type" value="Genomic_DNA"/>
</dbReference>
<protein>
    <submittedName>
        <fullName evidence="4">TetR family transcriptional regulator</fullName>
    </submittedName>
</protein>
<dbReference type="InterPro" id="IPR001647">
    <property type="entry name" value="HTH_TetR"/>
</dbReference>
<keyword evidence="1 2" id="KW-0238">DNA-binding</keyword>
<dbReference type="GO" id="GO:0003677">
    <property type="term" value="F:DNA binding"/>
    <property type="evidence" value="ECO:0007669"/>
    <property type="project" value="UniProtKB-UniRule"/>
</dbReference>
<feature type="DNA-binding region" description="H-T-H motif" evidence="2">
    <location>
        <begin position="28"/>
        <end position="47"/>
    </location>
</feature>
<dbReference type="OrthoDB" id="9812993at2"/>
<evidence type="ECO:0000259" key="3">
    <source>
        <dbReference type="PROSITE" id="PS50977"/>
    </source>
</evidence>
<dbReference type="RefSeq" id="WP_022937243.1">
    <property type="nucleotide sequence ID" value="NZ_CABKRQ010000002.1"/>
</dbReference>
<accession>A0A318L5Y6</accession>
<organism evidence="4 5">
    <name type="scientific">Dielma fastidiosa</name>
    <dbReference type="NCBI Taxonomy" id="1034346"/>
    <lineage>
        <taxon>Bacteria</taxon>
        <taxon>Bacillati</taxon>
        <taxon>Bacillota</taxon>
        <taxon>Erysipelotrichia</taxon>
        <taxon>Erysipelotrichales</taxon>
        <taxon>Erysipelotrichaceae</taxon>
        <taxon>Dielma</taxon>
    </lineage>
</organism>
<evidence type="ECO:0000256" key="1">
    <source>
        <dbReference type="ARBA" id="ARBA00023125"/>
    </source>
</evidence>
<gene>
    <name evidence="4" type="ORF">DES51_11247</name>
</gene>
<proteinExistence type="predicted"/>
<keyword evidence="5" id="KW-1185">Reference proteome</keyword>
<dbReference type="InterPro" id="IPR009057">
    <property type="entry name" value="Homeodomain-like_sf"/>
</dbReference>
<dbReference type="Gene3D" id="1.10.357.10">
    <property type="entry name" value="Tetracycline Repressor, domain 2"/>
    <property type="match status" value="1"/>
</dbReference>
<feature type="domain" description="HTH tetR-type" evidence="3">
    <location>
        <begin position="5"/>
        <end position="65"/>
    </location>
</feature>
<name>A0A318L5Y6_9FIRM</name>
<reference evidence="4 5" key="1">
    <citation type="submission" date="2018-05" db="EMBL/GenBank/DDBJ databases">
        <title>Genomic Encyclopedia of Type Strains, Phase IV (KMG-IV): sequencing the most valuable type-strain genomes for metagenomic binning, comparative biology and taxonomic classification.</title>
        <authorList>
            <person name="Goeker M."/>
        </authorList>
    </citation>
    <scope>NUCLEOTIDE SEQUENCE [LARGE SCALE GENOMIC DNA]</scope>
    <source>
        <strain evidence="4 5">JC118</strain>
    </source>
</reference>
<comment type="caution">
    <text evidence="4">The sequence shown here is derived from an EMBL/GenBank/DDBJ whole genome shotgun (WGS) entry which is preliminary data.</text>
</comment>
<dbReference type="AlphaFoldDB" id="A0A318L5Y6"/>